<dbReference type="InterPro" id="IPR050109">
    <property type="entry name" value="HTH-type_TetR-like_transc_reg"/>
</dbReference>
<dbReference type="OrthoDB" id="3237195at2"/>
<evidence type="ECO:0000256" key="2">
    <source>
        <dbReference type="ARBA" id="ARBA00023125"/>
    </source>
</evidence>
<evidence type="ECO:0000313" key="7">
    <source>
        <dbReference type="Proteomes" id="UP000199137"/>
    </source>
</evidence>
<evidence type="ECO:0000256" key="4">
    <source>
        <dbReference type="PROSITE-ProRule" id="PRU00335"/>
    </source>
</evidence>
<dbReference type="PROSITE" id="PS50977">
    <property type="entry name" value="HTH_TETR_2"/>
    <property type="match status" value="1"/>
</dbReference>
<reference evidence="6 7" key="1">
    <citation type="submission" date="2016-10" db="EMBL/GenBank/DDBJ databases">
        <authorList>
            <person name="de Groot N.N."/>
        </authorList>
    </citation>
    <scope>NUCLEOTIDE SEQUENCE [LARGE SCALE GENOMIC DNA]</scope>
    <source>
        <strain evidence="6 7">DSM 44637</strain>
    </source>
</reference>
<keyword evidence="1" id="KW-0805">Transcription regulation</keyword>
<dbReference type="GO" id="GO:0000976">
    <property type="term" value="F:transcription cis-regulatory region binding"/>
    <property type="evidence" value="ECO:0007669"/>
    <property type="project" value="TreeGrafter"/>
</dbReference>
<feature type="domain" description="HTH tetR-type" evidence="5">
    <location>
        <begin position="11"/>
        <end position="71"/>
    </location>
</feature>
<dbReference type="PANTHER" id="PTHR30055">
    <property type="entry name" value="HTH-TYPE TRANSCRIPTIONAL REGULATOR RUTR"/>
    <property type="match status" value="1"/>
</dbReference>
<accession>A0A1I5XT80</accession>
<sequence>MTATSRRGKAAETETALKDAAKRVFSAKGYLNTKITDITKEAGRAAGSFYNHFASKEELLIALLADLAEDSDQQAMAEDHLSDFSDPAAVRWHVRQYWDFYRANAPTMLALRQAAMVNEDFAATYANFGATQASDVESHLRHVTAAGLRLPANTQLTIAMMYQLIDNFAQMWLVTPPPAGWKQPSDEEAIEALTRFVYRGFTGRDY</sequence>
<dbReference type="GO" id="GO:0003700">
    <property type="term" value="F:DNA-binding transcription factor activity"/>
    <property type="evidence" value="ECO:0007669"/>
    <property type="project" value="TreeGrafter"/>
</dbReference>
<dbReference type="Proteomes" id="UP000199137">
    <property type="component" value="Unassembled WGS sequence"/>
</dbReference>
<proteinExistence type="predicted"/>
<dbReference type="Gene3D" id="1.10.10.60">
    <property type="entry name" value="Homeodomain-like"/>
    <property type="match status" value="1"/>
</dbReference>
<dbReference type="RefSeq" id="WP_093575830.1">
    <property type="nucleotide sequence ID" value="NZ_FOWC01000011.1"/>
</dbReference>
<keyword evidence="2 4" id="KW-0238">DNA-binding</keyword>
<evidence type="ECO:0000256" key="3">
    <source>
        <dbReference type="ARBA" id="ARBA00023163"/>
    </source>
</evidence>
<dbReference type="PANTHER" id="PTHR30055:SF234">
    <property type="entry name" value="HTH-TYPE TRANSCRIPTIONAL REGULATOR BETI"/>
    <property type="match status" value="1"/>
</dbReference>
<keyword evidence="3" id="KW-0804">Transcription</keyword>
<feature type="DNA-binding region" description="H-T-H motif" evidence="4">
    <location>
        <begin position="34"/>
        <end position="53"/>
    </location>
</feature>
<evidence type="ECO:0000256" key="1">
    <source>
        <dbReference type="ARBA" id="ARBA00023015"/>
    </source>
</evidence>
<dbReference type="PRINTS" id="PR00455">
    <property type="entry name" value="HTHTETR"/>
</dbReference>
<dbReference type="EMBL" id="FOWC01000011">
    <property type="protein sequence ID" value="SFQ35171.1"/>
    <property type="molecule type" value="Genomic_DNA"/>
</dbReference>
<protein>
    <submittedName>
        <fullName evidence="6">Transcriptional regulator, TetR family</fullName>
    </submittedName>
</protein>
<evidence type="ECO:0000313" key="6">
    <source>
        <dbReference type="EMBL" id="SFQ35171.1"/>
    </source>
</evidence>
<dbReference type="Gene3D" id="1.10.357.10">
    <property type="entry name" value="Tetracycline Repressor, domain 2"/>
    <property type="match status" value="1"/>
</dbReference>
<evidence type="ECO:0000259" key="5">
    <source>
        <dbReference type="PROSITE" id="PS50977"/>
    </source>
</evidence>
<dbReference type="SUPFAM" id="SSF48498">
    <property type="entry name" value="Tetracyclin repressor-like, C-terminal domain"/>
    <property type="match status" value="1"/>
</dbReference>
<dbReference type="AlphaFoldDB" id="A0A1I5XT80"/>
<dbReference type="InterPro" id="IPR009057">
    <property type="entry name" value="Homeodomain-like_sf"/>
</dbReference>
<organism evidence="6 7">
    <name type="scientific">Amycolatopsis rubida</name>
    <dbReference type="NCBI Taxonomy" id="112413"/>
    <lineage>
        <taxon>Bacteria</taxon>
        <taxon>Bacillati</taxon>
        <taxon>Actinomycetota</taxon>
        <taxon>Actinomycetes</taxon>
        <taxon>Pseudonocardiales</taxon>
        <taxon>Pseudonocardiaceae</taxon>
        <taxon>Amycolatopsis</taxon>
    </lineage>
</organism>
<dbReference type="SUPFAM" id="SSF46689">
    <property type="entry name" value="Homeodomain-like"/>
    <property type="match status" value="1"/>
</dbReference>
<dbReference type="InterPro" id="IPR036271">
    <property type="entry name" value="Tet_transcr_reg_TetR-rel_C_sf"/>
</dbReference>
<name>A0A1I5XT80_9PSEU</name>
<dbReference type="STRING" id="112413.SAMN05421854_11123"/>
<gene>
    <name evidence="6" type="ORF">SAMN05421854_11123</name>
</gene>
<dbReference type="Pfam" id="PF00440">
    <property type="entry name" value="TetR_N"/>
    <property type="match status" value="1"/>
</dbReference>
<dbReference type="InterPro" id="IPR001647">
    <property type="entry name" value="HTH_TetR"/>
</dbReference>